<proteinExistence type="inferred from homology"/>
<feature type="compositionally biased region" description="Basic and acidic residues" evidence="2">
    <location>
        <begin position="1"/>
        <end position="30"/>
    </location>
</feature>
<dbReference type="Gene3D" id="3.30.70.1880">
    <property type="entry name" value="Protein of unknown function DUF881"/>
    <property type="match status" value="1"/>
</dbReference>
<feature type="region of interest" description="Disordered" evidence="2">
    <location>
        <begin position="398"/>
        <end position="421"/>
    </location>
</feature>
<accession>A0A4V2Z3F0</accession>
<evidence type="ECO:0000256" key="1">
    <source>
        <dbReference type="ARBA" id="ARBA00009108"/>
    </source>
</evidence>
<dbReference type="AlphaFoldDB" id="A0A4V2Z3F0"/>
<name>A0A4V2Z3F0_9ACTN</name>
<dbReference type="Proteomes" id="UP000294739">
    <property type="component" value="Unassembled WGS sequence"/>
</dbReference>
<dbReference type="InParanoid" id="A0A4V2Z3F0"/>
<dbReference type="OrthoDB" id="3211287at2"/>
<sequence>MPDRHDSLDDARGAPDLDDVREVDSVREPEDVRDDDAAPDAVDDEVTDARGPAAEGDDHGDEVGSPDTDDDDTDDDDTDDDDTDERAGAPEADRAGSPDADGGTDTSAGPVAPDGVAAPEDAVTPPTSARFVPSRPTGGDRPRSAGSHARVHTEPEKDALPSGPPPRFTPAAPSGTRRLWKAITQRPDLGHVGVGLLVALLGFGAVVQVRADDDDTLANARRDDLVQILDGLRRQADRLDDHVAELEVDRRDLVSGADTEAEALELAQERARSVGVLAGTVPATGSGIIMTITDPDHQVHAVLMLQAINELRVAGAEAIQIRGRGNDTAVRVIADTAFENPEPGVLRVGGVDMEPPYEIVAIGDPRELSGAMTFAEGIVQRIEDEDADATVTEYDELTVDVLHEPRSPKYAHPAPDDEDDE</sequence>
<gene>
    <name evidence="3" type="ORF">E1269_08045</name>
</gene>
<feature type="compositionally biased region" description="Acidic residues" evidence="2">
    <location>
        <begin position="31"/>
        <end position="46"/>
    </location>
</feature>
<dbReference type="EMBL" id="SMKZ01000008">
    <property type="protein sequence ID" value="TDE12228.1"/>
    <property type="molecule type" value="Genomic_DNA"/>
</dbReference>
<comment type="similarity">
    <text evidence="1">Belongs to the UPF0749 family.</text>
</comment>
<evidence type="ECO:0000313" key="3">
    <source>
        <dbReference type="EMBL" id="TDE12228.1"/>
    </source>
</evidence>
<dbReference type="RefSeq" id="WP_131893175.1">
    <property type="nucleotide sequence ID" value="NZ_SMKZ01000008.1"/>
</dbReference>
<dbReference type="PANTHER" id="PTHR37313:SF2">
    <property type="entry name" value="UPF0749 PROTEIN YLXX"/>
    <property type="match status" value="1"/>
</dbReference>
<organism evidence="3 4">
    <name type="scientific">Jiangella asiatica</name>
    <dbReference type="NCBI Taxonomy" id="2530372"/>
    <lineage>
        <taxon>Bacteria</taxon>
        <taxon>Bacillati</taxon>
        <taxon>Actinomycetota</taxon>
        <taxon>Actinomycetes</taxon>
        <taxon>Jiangellales</taxon>
        <taxon>Jiangellaceae</taxon>
        <taxon>Jiangella</taxon>
    </lineage>
</organism>
<feature type="compositionally biased region" description="Low complexity" evidence="2">
    <location>
        <begin position="108"/>
        <end position="123"/>
    </location>
</feature>
<keyword evidence="4" id="KW-1185">Reference proteome</keyword>
<evidence type="ECO:0000313" key="4">
    <source>
        <dbReference type="Proteomes" id="UP000294739"/>
    </source>
</evidence>
<dbReference type="PANTHER" id="PTHR37313">
    <property type="entry name" value="UPF0749 PROTEIN RV1825"/>
    <property type="match status" value="1"/>
</dbReference>
<feature type="compositionally biased region" description="Acidic residues" evidence="2">
    <location>
        <begin position="67"/>
        <end position="84"/>
    </location>
</feature>
<feature type="region of interest" description="Disordered" evidence="2">
    <location>
        <begin position="1"/>
        <end position="175"/>
    </location>
</feature>
<evidence type="ECO:0000256" key="2">
    <source>
        <dbReference type="SAM" id="MobiDB-lite"/>
    </source>
</evidence>
<dbReference type="Pfam" id="PF05949">
    <property type="entry name" value="DUF881"/>
    <property type="match status" value="1"/>
</dbReference>
<dbReference type="GO" id="GO:0005886">
    <property type="term" value="C:plasma membrane"/>
    <property type="evidence" value="ECO:0007669"/>
    <property type="project" value="TreeGrafter"/>
</dbReference>
<feature type="compositionally biased region" description="Basic and acidic residues" evidence="2">
    <location>
        <begin position="85"/>
        <end position="96"/>
    </location>
</feature>
<dbReference type="FunCoup" id="A0A4V2Z3F0">
    <property type="interactions" value="1"/>
</dbReference>
<protein>
    <submittedName>
        <fullName evidence="3">DUF881 domain-containing protein</fullName>
    </submittedName>
</protein>
<reference evidence="3 4" key="1">
    <citation type="submission" date="2019-03" db="EMBL/GenBank/DDBJ databases">
        <title>Draft genome sequences of novel Actinobacteria.</title>
        <authorList>
            <person name="Sahin N."/>
            <person name="Ay H."/>
            <person name="Saygin H."/>
        </authorList>
    </citation>
    <scope>NUCLEOTIDE SEQUENCE [LARGE SCALE GENOMIC DNA]</scope>
    <source>
        <strain evidence="3 4">5K138</strain>
    </source>
</reference>
<dbReference type="InterPro" id="IPR010273">
    <property type="entry name" value="DUF881"/>
</dbReference>
<comment type="caution">
    <text evidence="3">The sequence shown here is derived from an EMBL/GenBank/DDBJ whole genome shotgun (WGS) entry which is preliminary data.</text>
</comment>